<dbReference type="OrthoDB" id="185373at2759"/>
<feature type="repeat" description="PPR" evidence="1">
    <location>
        <begin position="272"/>
        <end position="306"/>
    </location>
</feature>
<dbReference type="Gene3D" id="1.25.40.10">
    <property type="entry name" value="Tetratricopeptide repeat domain"/>
    <property type="match status" value="5"/>
</dbReference>
<dbReference type="NCBIfam" id="TIGR00756">
    <property type="entry name" value="PPR"/>
    <property type="match status" value="6"/>
</dbReference>
<evidence type="ECO:0000313" key="3">
    <source>
        <dbReference type="Proteomes" id="UP000604046"/>
    </source>
</evidence>
<evidence type="ECO:0000313" key="2">
    <source>
        <dbReference type="EMBL" id="CAE7195046.1"/>
    </source>
</evidence>
<dbReference type="InterPro" id="IPR002885">
    <property type="entry name" value="PPR_rpt"/>
</dbReference>
<dbReference type="EMBL" id="CAJNDS010000343">
    <property type="protein sequence ID" value="CAE7195046.1"/>
    <property type="molecule type" value="Genomic_DNA"/>
</dbReference>
<dbReference type="PROSITE" id="PS51375">
    <property type="entry name" value="PPR"/>
    <property type="match status" value="6"/>
</dbReference>
<dbReference type="Pfam" id="PF13041">
    <property type="entry name" value="PPR_2"/>
    <property type="match status" value="3"/>
</dbReference>
<dbReference type="AlphaFoldDB" id="A0A812J1Z9"/>
<evidence type="ECO:0000256" key="1">
    <source>
        <dbReference type="PROSITE-ProRule" id="PRU00708"/>
    </source>
</evidence>
<feature type="repeat" description="PPR" evidence="1">
    <location>
        <begin position="529"/>
        <end position="563"/>
    </location>
</feature>
<dbReference type="Pfam" id="PF01535">
    <property type="entry name" value="PPR"/>
    <property type="match status" value="3"/>
</dbReference>
<dbReference type="Proteomes" id="UP000604046">
    <property type="component" value="Unassembled WGS sequence"/>
</dbReference>
<name>A0A812J1Z9_9DINO</name>
<accession>A0A812J1Z9</accession>
<sequence length="767" mass="83849">MATLSFSRRGWYLAQSTGCLPRSTKDCCTMVHCCLDLIQEVDSLNLLLNESLRTDDARLSKKALELADSQDVEKNGRTYSLLVRAAGGDTEEIRRLLEQMGSMDHLVAQAVLDTCSKTGDVGLAETLAKRLNPAEANQAPSFMSLIRFYTEVGEPAKACDVYAGLTQKGANGQTQRPTIDARTKHCLIAAAQSCERQDLLEDLIEVDAAQGGALLRSGGKNGGIDGVLSMLEGPTKLPSTAWNIALDTCVENGELDKAKHLAKKMKEAGVIDVVSYNTLLKAYVRHSLFDQACSLLLTMRQDSAHMPNAVTYHELISGLLKANKEIHRTRAWELVAEMQADQVVPNKLLIANLLRSLRPKSYANEINRAMQLVDAVQHQVDEGLLCTTLEAGVRVGKVPVVQKKLKTFHGEGAPFPVKVTGAHSFGSLIKAYGFVKDVAGAWACWREMSMQHIQPTNITLGCMVEAVASNGDVDGAHELVQRLLESPETKSQVNAVIYGSILKGFSRKKRMDRVWHAFNEMQVHGITPTLMSFNAILDGCVRNDEVDKIDGLLETMRKYGFTPNLITYSTLIKGYCAAGDMQSAFEVFRQLRSGSEAPDEVVYNTLLDGCLQAGLADEGEHLIQTMMDSGLAPSIYTLSTLVKILAGAKRLDRAFKICENASSRFRFRLGAQLQTALLQACITCKAYDRGARFYLKTHKDRLSADKKICQSLIRGCVHTGKAELAADLLKAMLGISGTSEAASQHRAAQDFDQALSTEVLKALAEAK</sequence>
<dbReference type="PANTHER" id="PTHR47938">
    <property type="entry name" value="RESPIRATORY COMPLEX I CHAPERONE (CIA84), PUTATIVE (AFU_ORTHOLOGUE AFUA_2G06020)-RELATED"/>
    <property type="match status" value="1"/>
</dbReference>
<keyword evidence="3" id="KW-1185">Reference proteome</keyword>
<gene>
    <name evidence="2" type="ORF">SNAT2548_LOCUS5364</name>
</gene>
<proteinExistence type="predicted"/>
<feature type="repeat" description="PPR" evidence="1">
    <location>
        <begin position="308"/>
        <end position="345"/>
    </location>
</feature>
<dbReference type="InterPro" id="IPR011990">
    <property type="entry name" value="TPR-like_helical_dom_sf"/>
</dbReference>
<feature type="repeat" description="PPR" evidence="1">
    <location>
        <begin position="564"/>
        <end position="598"/>
    </location>
</feature>
<protein>
    <recommendedName>
        <fullName evidence="4">Pentacotripeptide-repeat region of PRORP domain-containing protein</fullName>
    </recommendedName>
</protein>
<comment type="caution">
    <text evidence="2">The sequence shown here is derived from an EMBL/GenBank/DDBJ whole genome shotgun (WGS) entry which is preliminary data.</text>
</comment>
<reference evidence="2" key="1">
    <citation type="submission" date="2021-02" db="EMBL/GenBank/DDBJ databases">
        <authorList>
            <person name="Dougan E. K."/>
            <person name="Rhodes N."/>
            <person name="Thang M."/>
            <person name="Chan C."/>
        </authorList>
    </citation>
    <scope>NUCLEOTIDE SEQUENCE</scope>
</reference>
<dbReference type="PANTHER" id="PTHR47938:SF35">
    <property type="entry name" value="PENTATRICOPEPTIDE REPEAT-CONTAINING PROTEIN 4, MITOCHONDRIAL-RELATED"/>
    <property type="match status" value="1"/>
</dbReference>
<evidence type="ECO:0008006" key="4">
    <source>
        <dbReference type="Google" id="ProtNLM"/>
    </source>
</evidence>
<dbReference type="GO" id="GO:0003729">
    <property type="term" value="F:mRNA binding"/>
    <property type="evidence" value="ECO:0007669"/>
    <property type="project" value="TreeGrafter"/>
</dbReference>
<organism evidence="2 3">
    <name type="scientific">Symbiodinium natans</name>
    <dbReference type="NCBI Taxonomy" id="878477"/>
    <lineage>
        <taxon>Eukaryota</taxon>
        <taxon>Sar</taxon>
        <taxon>Alveolata</taxon>
        <taxon>Dinophyceae</taxon>
        <taxon>Suessiales</taxon>
        <taxon>Symbiodiniaceae</taxon>
        <taxon>Symbiodinium</taxon>
    </lineage>
</organism>
<feature type="repeat" description="PPR" evidence="1">
    <location>
        <begin position="494"/>
        <end position="528"/>
    </location>
</feature>
<feature type="repeat" description="PPR" evidence="1">
    <location>
        <begin position="599"/>
        <end position="633"/>
    </location>
</feature>
<feature type="non-terminal residue" evidence="2">
    <location>
        <position position="767"/>
    </location>
</feature>